<dbReference type="GO" id="GO:0042732">
    <property type="term" value="P:D-xylose metabolic process"/>
    <property type="evidence" value="ECO:0007669"/>
    <property type="project" value="InterPro"/>
</dbReference>
<evidence type="ECO:0000256" key="11">
    <source>
        <dbReference type="ARBA" id="ARBA00023034"/>
    </source>
</evidence>
<evidence type="ECO:0000256" key="3">
    <source>
        <dbReference type="ARBA" id="ARBA00005100"/>
    </source>
</evidence>
<organism evidence="16 17">
    <name type="scientific">Brevundimonas bullata</name>
    <dbReference type="NCBI Taxonomy" id="13160"/>
    <lineage>
        <taxon>Bacteria</taxon>
        <taxon>Pseudomonadati</taxon>
        <taxon>Pseudomonadota</taxon>
        <taxon>Alphaproteobacteria</taxon>
        <taxon>Caulobacterales</taxon>
        <taxon>Caulobacteraceae</taxon>
        <taxon>Brevundimonas</taxon>
    </lineage>
</organism>
<evidence type="ECO:0000256" key="9">
    <source>
        <dbReference type="ARBA" id="ARBA00022989"/>
    </source>
</evidence>
<proteinExistence type="inferred from homology"/>
<keyword evidence="9" id="KW-1133">Transmembrane helix</keyword>
<keyword evidence="6" id="KW-0812">Transmembrane</keyword>
<evidence type="ECO:0000313" key="16">
    <source>
        <dbReference type="EMBL" id="MBB4797286.1"/>
    </source>
</evidence>
<dbReference type="EC" id="4.1.1.35" evidence="5"/>
<dbReference type="UniPathway" id="UPA00796">
    <property type="reaction ID" value="UER00771"/>
</dbReference>
<keyword evidence="12" id="KW-0472">Membrane</keyword>
<comment type="subcellular location">
    <subcellularLocation>
        <location evidence="2">Golgi apparatus</location>
        <location evidence="2">Golgi stack membrane</location>
        <topology evidence="2">Single-pass type II membrane protein</topology>
    </subcellularLocation>
</comment>
<keyword evidence="13" id="KW-0325">Glycoprotein</keyword>
<keyword evidence="7" id="KW-0210">Decarboxylase</keyword>
<dbReference type="Pfam" id="PF16363">
    <property type="entry name" value="GDP_Man_Dehyd"/>
    <property type="match status" value="1"/>
</dbReference>
<evidence type="ECO:0000256" key="10">
    <source>
        <dbReference type="ARBA" id="ARBA00023027"/>
    </source>
</evidence>
<evidence type="ECO:0000256" key="6">
    <source>
        <dbReference type="ARBA" id="ARBA00022692"/>
    </source>
</evidence>
<keyword evidence="8" id="KW-0735">Signal-anchor</keyword>
<keyword evidence="10" id="KW-0520">NAD</keyword>
<accession>A0A7W7IMW0</accession>
<evidence type="ECO:0000256" key="8">
    <source>
        <dbReference type="ARBA" id="ARBA00022968"/>
    </source>
</evidence>
<dbReference type="AlphaFoldDB" id="A0A7W7IMW0"/>
<dbReference type="EMBL" id="JACHKY010000002">
    <property type="protein sequence ID" value="MBB4797286.1"/>
    <property type="molecule type" value="Genomic_DNA"/>
</dbReference>
<dbReference type="InterPro" id="IPR036291">
    <property type="entry name" value="NAD(P)-bd_dom_sf"/>
</dbReference>
<keyword evidence="14 16" id="KW-0456">Lyase</keyword>
<comment type="cofactor">
    <cofactor evidence="1">
        <name>NAD(+)</name>
        <dbReference type="ChEBI" id="CHEBI:57540"/>
    </cofactor>
</comment>
<dbReference type="SUPFAM" id="SSF51735">
    <property type="entry name" value="NAD(P)-binding Rossmann-fold domains"/>
    <property type="match status" value="1"/>
</dbReference>
<keyword evidence="17" id="KW-1185">Reference proteome</keyword>
<evidence type="ECO:0000256" key="7">
    <source>
        <dbReference type="ARBA" id="ARBA00022793"/>
    </source>
</evidence>
<dbReference type="GO" id="GO:0033320">
    <property type="term" value="P:UDP-D-xylose biosynthetic process"/>
    <property type="evidence" value="ECO:0007669"/>
    <property type="project" value="UniProtKB-UniPathway"/>
</dbReference>
<gene>
    <name evidence="16" type="ORF">HNP32_001010</name>
</gene>
<evidence type="ECO:0000256" key="14">
    <source>
        <dbReference type="ARBA" id="ARBA00023239"/>
    </source>
</evidence>
<dbReference type="GO" id="GO:0048040">
    <property type="term" value="F:UDP-glucuronate decarboxylase activity"/>
    <property type="evidence" value="ECO:0007669"/>
    <property type="project" value="UniProtKB-EC"/>
</dbReference>
<dbReference type="CDD" id="cd05230">
    <property type="entry name" value="UGD_SDR_e"/>
    <property type="match status" value="1"/>
</dbReference>
<comment type="pathway">
    <text evidence="3">Nucleotide-sugar biosynthesis; UDP-alpha-D-xylose biosynthesis; UDP-alpha-D-xylose from UDP-alpha-D-glucuronate: step 1/1.</text>
</comment>
<name>A0A7W7IMW0_9CAUL</name>
<dbReference type="Gene3D" id="3.40.50.720">
    <property type="entry name" value="NAD(P)-binding Rossmann-like Domain"/>
    <property type="match status" value="1"/>
</dbReference>
<dbReference type="RefSeq" id="WP_184267786.1">
    <property type="nucleotide sequence ID" value="NZ_JACHKY010000002.1"/>
</dbReference>
<evidence type="ECO:0000256" key="2">
    <source>
        <dbReference type="ARBA" id="ARBA00004447"/>
    </source>
</evidence>
<protein>
    <recommendedName>
        <fullName evidence="5">UDP-glucuronate decarboxylase</fullName>
        <ecNumber evidence="5">4.1.1.35</ecNumber>
    </recommendedName>
</protein>
<evidence type="ECO:0000256" key="4">
    <source>
        <dbReference type="ARBA" id="ARBA00007505"/>
    </source>
</evidence>
<dbReference type="FunFam" id="3.40.50.720:FF:000065">
    <property type="entry name" value="UDP-glucuronic acid decarboxylase 1"/>
    <property type="match status" value="1"/>
</dbReference>
<evidence type="ECO:0000259" key="15">
    <source>
        <dbReference type="Pfam" id="PF16363"/>
    </source>
</evidence>
<comment type="caution">
    <text evidence="16">The sequence shown here is derived from an EMBL/GenBank/DDBJ whole genome shotgun (WGS) entry which is preliminary data.</text>
</comment>
<dbReference type="Proteomes" id="UP000539957">
    <property type="component" value="Unassembled WGS sequence"/>
</dbReference>
<dbReference type="PANTHER" id="PTHR43078">
    <property type="entry name" value="UDP-GLUCURONIC ACID DECARBOXYLASE-RELATED"/>
    <property type="match status" value="1"/>
</dbReference>
<dbReference type="InterPro" id="IPR016040">
    <property type="entry name" value="NAD(P)-bd_dom"/>
</dbReference>
<dbReference type="InterPro" id="IPR044516">
    <property type="entry name" value="UXS-like"/>
</dbReference>
<dbReference type="GO" id="GO:0070403">
    <property type="term" value="F:NAD+ binding"/>
    <property type="evidence" value="ECO:0007669"/>
    <property type="project" value="InterPro"/>
</dbReference>
<dbReference type="PANTHER" id="PTHR43078:SF6">
    <property type="entry name" value="UDP-GLUCURONIC ACID DECARBOXYLASE 1"/>
    <property type="match status" value="1"/>
</dbReference>
<evidence type="ECO:0000256" key="13">
    <source>
        <dbReference type="ARBA" id="ARBA00023180"/>
    </source>
</evidence>
<evidence type="ECO:0000256" key="12">
    <source>
        <dbReference type="ARBA" id="ARBA00023136"/>
    </source>
</evidence>
<dbReference type="GO" id="GO:0005737">
    <property type="term" value="C:cytoplasm"/>
    <property type="evidence" value="ECO:0007669"/>
    <property type="project" value="TreeGrafter"/>
</dbReference>
<evidence type="ECO:0000256" key="5">
    <source>
        <dbReference type="ARBA" id="ARBA00012290"/>
    </source>
</evidence>
<keyword evidence="11" id="KW-0333">Golgi apparatus</keyword>
<evidence type="ECO:0000256" key="1">
    <source>
        <dbReference type="ARBA" id="ARBA00001911"/>
    </source>
</evidence>
<reference evidence="16 17" key="1">
    <citation type="submission" date="2020-08" db="EMBL/GenBank/DDBJ databases">
        <title>Functional genomics of gut bacteria from endangered species of beetles.</title>
        <authorList>
            <person name="Carlos-Shanley C."/>
        </authorList>
    </citation>
    <scope>NUCLEOTIDE SEQUENCE [LARGE SCALE GENOMIC DNA]</scope>
    <source>
        <strain evidence="16 17">S00123</strain>
    </source>
</reference>
<feature type="domain" description="NAD(P)-binding" evidence="15">
    <location>
        <begin position="24"/>
        <end position="323"/>
    </location>
</feature>
<comment type="similarity">
    <text evidence="4">Belongs to the NAD(P)-dependent epimerase/dehydratase family. UDP-glucuronic acid decarboxylase subfamily.</text>
</comment>
<sequence length="343" mass="38029">MVKNTHFYNRHENYAEPSAAIVAVAGGAGFLGSHLCTQLIENGHTVFCIDNFHTGRPDNVEHLNSSDRFVLVHHDINDPMPTEMPKFDQIYNLACPASPVHYQYDRVKTALTCSHGTLNLLQKAAADRARFFQASTSEIYGDPEVHPQTENYRGNVNTVGPRSCYDEGKRFAETLVTDFGAQHGLTTRIVRIFNTYGPRMHPDDGRVVSNFIVQALLGEDITIYGSGEQTRSFCFVDDLVEGFVRLMNADSGIDGPVNIGNPNETTVNQLAEQILEMVGSKSKIVHHPLPVDDPRRRKPDISNALARLNWSPQVSLHDGLAETIAYFIEEMSTSGRRSSALAS</sequence>
<evidence type="ECO:0000313" key="17">
    <source>
        <dbReference type="Proteomes" id="UP000539957"/>
    </source>
</evidence>